<dbReference type="EMBL" id="JBHSBB010000014">
    <property type="protein sequence ID" value="MFC4034449.1"/>
    <property type="molecule type" value="Genomic_DNA"/>
</dbReference>
<sequence length="243" mass="27140">MTFFAYQDSESFYGEPEPAPGEHVQFVPEKLFAHRQRGTEHPLERRLHRDEGLVVHEVATDVLAWPSSLWRVDDLEKPIRLRPGNRWMRCRAFTVVEQAPAWLIAGPHGDAVEWVITQARMLTDAQVDALASLPDEGESSLTRALWAGWTRKHRGSGSPVGCGLTTLNEAVTEAAHQRGPRLFGRDEQDEVEVLSDPAWLRASHAAHAAALGLGAPELLTPQENAVLTRRWITVFGIPDLPER</sequence>
<dbReference type="Proteomes" id="UP001595765">
    <property type="component" value="Unassembled WGS sequence"/>
</dbReference>
<dbReference type="RefSeq" id="WP_386432575.1">
    <property type="nucleotide sequence ID" value="NZ_JBHSBB010000014.1"/>
</dbReference>
<proteinExistence type="predicted"/>
<evidence type="ECO:0000313" key="2">
    <source>
        <dbReference type="Proteomes" id="UP001595765"/>
    </source>
</evidence>
<keyword evidence="2" id="KW-1185">Reference proteome</keyword>
<name>A0ABV8HU95_9ACTN</name>
<reference evidence="2" key="1">
    <citation type="journal article" date="2019" name="Int. J. Syst. Evol. Microbiol.">
        <title>The Global Catalogue of Microorganisms (GCM) 10K type strain sequencing project: providing services to taxonomists for standard genome sequencing and annotation.</title>
        <authorList>
            <consortium name="The Broad Institute Genomics Platform"/>
            <consortium name="The Broad Institute Genome Sequencing Center for Infectious Disease"/>
            <person name="Wu L."/>
            <person name="Ma J."/>
        </authorList>
    </citation>
    <scope>NUCLEOTIDE SEQUENCE [LARGE SCALE GENOMIC DNA]</scope>
    <source>
        <strain evidence="2">CGMCC 4.7237</strain>
    </source>
</reference>
<comment type="caution">
    <text evidence="1">The sequence shown here is derived from an EMBL/GenBank/DDBJ whole genome shotgun (WGS) entry which is preliminary data.</text>
</comment>
<evidence type="ECO:0000313" key="1">
    <source>
        <dbReference type="EMBL" id="MFC4034449.1"/>
    </source>
</evidence>
<organism evidence="1 2">
    <name type="scientific">Streptomyces polygonati</name>
    <dbReference type="NCBI Taxonomy" id="1617087"/>
    <lineage>
        <taxon>Bacteria</taxon>
        <taxon>Bacillati</taxon>
        <taxon>Actinomycetota</taxon>
        <taxon>Actinomycetes</taxon>
        <taxon>Kitasatosporales</taxon>
        <taxon>Streptomycetaceae</taxon>
        <taxon>Streptomyces</taxon>
    </lineage>
</organism>
<accession>A0ABV8HU95</accession>
<protein>
    <submittedName>
        <fullName evidence="1">Uncharacterized protein</fullName>
    </submittedName>
</protein>
<gene>
    <name evidence="1" type="ORF">ACFO3J_23645</name>
</gene>